<dbReference type="SUPFAM" id="SSF63446">
    <property type="entry name" value="Type I dockerin domain"/>
    <property type="match status" value="1"/>
</dbReference>
<proteinExistence type="predicted"/>
<dbReference type="InterPro" id="IPR002105">
    <property type="entry name" value="Dockerin_1_rpt"/>
</dbReference>
<dbReference type="CDD" id="cd14253">
    <property type="entry name" value="Dockerin"/>
    <property type="match status" value="1"/>
</dbReference>
<sequence>MSIRRTTEVIQMKQTFTAVTAALLVLAPIALAIGPGAVAAQQDPYTVEVVAPDDFSTNGNQTLTVRVTNNADDAFLNPVVEVPISSPLSLPAGATDTVYADGDPSNTREAAVQDSTFQTGDALVISGANIDAGETRTYYFNVTVDTPGSTTVSADVRPLYNTDQNVRASTSMTALGTGTVSANVVDTDGNAVSNADVSIDGNAVGSSVSETVLEGEHTVSVSGLDGDYPSFTFDTAVGGDNSVTFVKQDEKTIQPIAYTSDETNIVVSSTSRTEGSAVSPVNTTVSFTFSKDSGTAVYEVQEPSVATKGDGTVSTDGNLVSESMVDGDKRLEIKPTGATTQVDLEYEGYELGNVNRDDTVDATDASAVSADVAKGQSPEYADVNDDGRVSAIDAMFIAQYAADNRTPDYSGVQ</sequence>
<dbReference type="Proteomes" id="UP000294028">
    <property type="component" value="Unassembled WGS sequence"/>
</dbReference>
<dbReference type="Pfam" id="PF00404">
    <property type="entry name" value="Dockerin_1"/>
    <property type="match status" value="1"/>
</dbReference>
<gene>
    <name evidence="2" type="ORF">ELS19_19225</name>
</gene>
<reference evidence="2 3" key="1">
    <citation type="submission" date="2018-12" db="EMBL/GenBank/DDBJ databases">
        <title>Genome analysis provides insights into bioremediation potentialities of Halogeometricum borinquense strain N11.</title>
        <authorList>
            <person name="Najjari A."/>
            <person name="Youssef N."/>
            <person name="Fhoula I."/>
            <person name="Ben Dhia O."/>
            <person name="Mahjoubi M."/>
            <person name="Ouzari H.I."/>
            <person name="Cherif A."/>
        </authorList>
    </citation>
    <scope>NUCLEOTIDE SEQUENCE [LARGE SCALE GENOMIC DNA]</scope>
    <source>
        <strain evidence="2 3">N11</strain>
    </source>
</reference>
<dbReference type="Gene3D" id="1.10.1330.10">
    <property type="entry name" value="Dockerin domain"/>
    <property type="match status" value="1"/>
</dbReference>
<evidence type="ECO:0000313" key="3">
    <source>
        <dbReference type="Proteomes" id="UP000294028"/>
    </source>
</evidence>
<evidence type="ECO:0000313" key="2">
    <source>
        <dbReference type="EMBL" id="RYJ08621.1"/>
    </source>
</evidence>
<comment type="caution">
    <text evidence="2">The sequence shown here is derived from an EMBL/GenBank/DDBJ whole genome shotgun (WGS) entry which is preliminary data.</text>
</comment>
<protein>
    <submittedName>
        <fullName evidence="2">Dockerin-like protein</fullName>
    </submittedName>
</protein>
<dbReference type="GO" id="GO:0000272">
    <property type="term" value="P:polysaccharide catabolic process"/>
    <property type="evidence" value="ECO:0007669"/>
    <property type="project" value="InterPro"/>
</dbReference>
<feature type="domain" description="Dockerin" evidence="1">
    <location>
        <begin position="347"/>
        <end position="408"/>
    </location>
</feature>
<dbReference type="AlphaFoldDB" id="A0A482SZN4"/>
<accession>A0A482SZN4</accession>
<dbReference type="InterPro" id="IPR016134">
    <property type="entry name" value="Dockerin_dom"/>
</dbReference>
<dbReference type="InterPro" id="IPR036439">
    <property type="entry name" value="Dockerin_dom_sf"/>
</dbReference>
<dbReference type="GO" id="GO:0004553">
    <property type="term" value="F:hydrolase activity, hydrolyzing O-glycosyl compounds"/>
    <property type="evidence" value="ECO:0007669"/>
    <property type="project" value="InterPro"/>
</dbReference>
<organism evidence="2 3">
    <name type="scientific">Halogeometricum borinquense</name>
    <dbReference type="NCBI Taxonomy" id="60847"/>
    <lineage>
        <taxon>Archaea</taxon>
        <taxon>Methanobacteriati</taxon>
        <taxon>Methanobacteriota</taxon>
        <taxon>Stenosarchaea group</taxon>
        <taxon>Halobacteria</taxon>
        <taxon>Halobacteriales</taxon>
        <taxon>Haloferacaceae</taxon>
        <taxon>Halogeometricum</taxon>
    </lineage>
</organism>
<dbReference type="PROSITE" id="PS51766">
    <property type="entry name" value="DOCKERIN"/>
    <property type="match status" value="1"/>
</dbReference>
<dbReference type="EMBL" id="RZHH01000003">
    <property type="protein sequence ID" value="RYJ08621.1"/>
    <property type="molecule type" value="Genomic_DNA"/>
</dbReference>
<evidence type="ECO:0000259" key="1">
    <source>
        <dbReference type="PROSITE" id="PS51766"/>
    </source>
</evidence>
<name>A0A482SZN4_9EURY</name>